<proteinExistence type="predicted"/>
<evidence type="ECO:0000313" key="2">
    <source>
        <dbReference type="EMBL" id="KAG9464179.1"/>
    </source>
</evidence>
<reference evidence="2" key="1">
    <citation type="thesis" date="2020" institute="ProQuest LLC" country="789 East Eisenhower Parkway, Ann Arbor, MI, USA">
        <title>Comparative Genomics and Chromosome Evolution.</title>
        <authorList>
            <person name="Mudd A.B."/>
        </authorList>
    </citation>
    <scope>NUCLEOTIDE SEQUENCE</scope>
    <source>
        <strain evidence="2">HN-11 Male</strain>
        <tissue evidence="2">Kidney and liver</tissue>
    </source>
</reference>
<gene>
    <name evidence="2" type="ORF">GDO78_020355</name>
</gene>
<dbReference type="OrthoDB" id="420046at2759"/>
<accession>A0A8J6BFS4</accession>
<comment type="caution">
    <text evidence="2">The sequence shown here is derived from an EMBL/GenBank/DDBJ whole genome shotgun (WGS) entry which is preliminary data.</text>
</comment>
<dbReference type="GO" id="GO:0003824">
    <property type="term" value="F:catalytic activity"/>
    <property type="evidence" value="ECO:0007669"/>
    <property type="project" value="InterPro"/>
</dbReference>
<dbReference type="InterPro" id="IPR005302">
    <property type="entry name" value="MoCF_Sase_C"/>
</dbReference>
<name>A0A8J6BFS4_ELECQ</name>
<keyword evidence="3" id="KW-1185">Reference proteome</keyword>
<dbReference type="EMBL" id="WNTK01004924">
    <property type="protein sequence ID" value="KAG9464179.1"/>
    <property type="molecule type" value="Genomic_DNA"/>
</dbReference>
<dbReference type="Proteomes" id="UP000770717">
    <property type="component" value="Unassembled WGS sequence"/>
</dbReference>
<feature type="non-terminal residue" evidence="2">
    <location>
        <position position="152"/>
    </location>
</feature>
<organism evidence="2 3">
    <name type="scientific">Eleutherodactylus coqui</name>
    <name type="common">Puerto Rican coqui</name>
    <dbReference type="NCBI Taxonomy" id="57060"/>
    <lineage>
        <taxon>Eukaryota</taxon>
        <taxon>Metazoa</taxon>
        <taxon>Chordata</taxon>
        <taxon>Craniata</taxon>
        <taxon>Vertebrata</taxon>
        <taxon>Euteleostomi</taxon>
        <taxon>Amphibia</taxon>
        <taxon>Batrachia</taxon>
        <taxon>Anura</taxon>
        <taxon>Neobatrachia</taxon>
        <taxon>Hyloidea</taxon>
        <taxon>Eleutherodactylidae</taxon>
        <taxon>Eleutherodactylinae</taxon>
        <taxon>Eleutherodactylus</taxon>
        <taxon>Eleutherodactylus</taxon>
    </lineage>
</organism>
<protein>
    <recommendedName>
        <fullName evidence="1">MOSC domain-containing protein</fullName>
    </recommendedName>
</protein>
<evidence type="ECO:0000313" key="3">
    <source>
        <dbReference type="Proteomes" id="UP000770717"/>
    </source>
</evidence>
<sequence>GLVDPNSASLSLVNEAQYLLVNTASIFHLSQQIPLREGTDPADDLHGDQMTRRFRANLVIDSKIPFQEEEWNELFIGCLHFKVSGKCTRCQIICINQTTGEKKKEIFQTLASNREGKVTFGMYLLNSSCSSYPSLLTVGSEIYYTTAETKED</sequence>
<feature type="domain" description="MOSC" evidence="1">
    <location>
        <begin position="1"/>
        <end position="145"/>
    </location>
</feature>
<dbReference type="PROSITE" id="PS51340">
    <property type="entry name" value="MOSC"/>
    <property type="match status" value="1"/>
</dbReference>
<dbReference type="Pfam" id="PF03473">
    <property type="entry name" value="MOSC"/>
    <property type="match status" value="1"/>
</dbReference>
<evidence type="ECO:0000259" key="1">
    <source>
        <dbReference type="PROSITE" id="PS51340"/>
    </source>
</evidence>
<dbReference type="AlphaFoldDB" id="A0A8J6BFS4"/>
<dbReference type="GO" id="GO:0030170">
    <property type="term" value="F:pyridoxal phosphate binding"/>
    <property type="evidence" value="ECO:0007669"/>
    <property type="project" value="InterPro"/>
</dbReference>
<dbReference type="GO" id="GO:0030151">
    <property type="term" value="F:molybdenum ion binding"/>
    <property type="evidence" value="ECO:0007669"/>
    <property type="project" value="InterPro"/>
</dbReference>